<reference evidence="2" key="1">
    <citation type="submission" date="2022-06" db="EMBL/GenBank/DDBJ databases">
        <authorList>
            <consortium name="SYNGENTA / RWTH Aachen University"/>
        </authorList>
    </citation>
    <scope>NUCLEOTIDE SEQUENCE</scope>
</reference>
<proteinExistence type="predicted"/>
<comment type="caution">
    <text evidence="2">The sequence shown here is derived from an EMBL/GenBank/DDBJ whole genome shotgun (WGS) entry which is preliminary data.</text>
</comment>
<keyword evidence="3" id="KW-1185">Reference proteome</keyword>
<dbReference type="EMBL" id="CALTRL010005715">
    <property type="protein sequence ID" value="CAH7685241.1"/>
    <property type="molecule type" value="Genomic_DNA"/>
</dbReference>
<gene>
    <name evidence="1" type="ORF">PPACK8108_LOCUS19367</name>
    <name evidence="2" type="ORF">PPACK8108_LOCUS19728</name>
</gene>
<sequence length="194" mass="21502">MIIYACDLTAESTYEKLMGTMNDRVGTVNSSLTALLSSIDPSTSTSSAECDLLMDEASIADPSSQIMGGSGTCRRVKGDDAQMTPNGPKALRKLSPRLGPNPAIPEDFRAQIMIILRELRDHIQSHFIKQVMDLAESYERLAFDLKAALKEFDYKLFISSGKKPFDSVYSLNELQEPVQDKRAQETQILPYNSS</sequence>
<dbReference type="AlphaFoldDB" id="A0AAV0BEL3"/>
<evidence type="ECO:0000313" key="1">
    <source>
        <dbReference type="EMBL" id="CAH7684924.1"/>
    </source>
</evidence>
<dbReference type="Proteomes" id="UP001153365">
    <property type="component" value="Unassembled WGS sequence"/>
</dbReference>
<evidence type="ECO:0000313" key="3">
    <source>
        <dbReference type="Proteomes" id="UP001153365"/>
    </source>
</evidence>
<name>A0AAV0BEL3_PHAPC</name>
<accession>A0AAV0BEL3</accession>
<protein>
    <submittedName>
        <fullName evidence="2">Expressed protein</fullName>
    </submittedName>
</protein>
<evidence type="ECO:0000313" key="2">
    <source>
        <dbReference type="EMBL" id="CAH7685241.1"/>
    </source>
</evidence>
<dbReference type="EMBL" id="CALTRL010005693">
    <property type="protein sequence ID" value="CAH7684924.1"/>
    <property type="molecule type" value="Genomic_DNA"/>
</dbReference>
<organism evidence="2 3">
    <name type="scientific">Phakopsora pachyrhizi</name>
    <name type="common">Asian soybean rust disease fungus</name>
    <dbReference type="NCBI Taxonomy" id="170000"/>
    <lineage>
        <taxon>Eukaryota</taxon>
        <taxon>Fungi</taxon>
        <taxon>Dikarya</taxon>
        <taxon>Basidiomycota</taxon>
        <taxon>Pucciniomycotina</taxon>
        <taxon>Pucciniomycetes</taxon>
        <taxon>Pucciniales</taxon>
        <taxon>Phakopsoraceae</taxon>
        <taxon>Phakopsora</taxon>
    </lineage>
</organism>